<feature type="region of interest" description="Disordered" evidence="1">
    <location>
        <begin position="353"/>
        <end position="388"/>
    </location>
</feature>
<feature type="domain" description="Polysaccharide pyruvyl transferase" evidence="2">
    <location>
        <begin position="48"/>
        <end position="264"/>
    </location>
</feature>
<sequence>MENLLAMLVPEQCFWYAHPWGEYHMRGNRLGEFFSGNISGNYDTLLPLTADHAQEVNRFKAIIIGGGGIFAAKHSPLWVDDFAKDLTVPIIIMGVGASIVANHYKVLVDKAAFVSGRDERSIAAFTSLLRKSGDRSLLKPEDVALVRDPVLSDKMLTDTDGTCWRQSQGEFQPLCFILPAANTEVLKAMHEHLLDNVVQRGDVFVNVFPKHQDEIVNNFDYPGKVHLMLDPNEYSRRLCACKAIISTRLHGAILGLHMGVPTFGMFRVPEGNKVPDVMIDVMQLPDQFFVINETLSRGFVDERVETVVGLYNDIHRGHRASIHAKLASFTDDFLVHARHVLFDVIGVQDPSKKNIQSKDDGLLPNENQHQRRRNSATRRRTQGEAGPA</sequence>
<gene>
    <name evidence="3" type="ORF">Esi_0009_0199</name>
</gene>
<evidence type="ECO:0000259" key="2">
    <source>
        <dbReference type="Pfam" id="PF04230"/>
    </source>
</evidence>
<proteinExistence type="predicted"/>
<dbReference type="InterPro" id="IPR007345">
    <property type="entry name" value="Polysacch_pyruvyl_Trfase"/>
</dbReference>
<feature type="compositionally biased region" description="Basic residues" evidence="1">
    <location>
        <begin position="370"/>
        <end position="380"/>
    </location>
</feature>
<dbReference type="EMBL" id="FN649732">
    <property type="protein sequence ID" value="CBN73998.1"/>
    <property type="molecule type" value="Genomic_DNA"/>
</dbReference>
<dbReference type="EMBL" id="FN649137">
    <property type="protein sequence ID" value="CBN73998.1"/>
    <property type="molecule type" value="Genomic_DNA"/>
</dbReference>
<dbReference type="Proteomes" id="UP000002630">
    <property type="component" value="Linkage Group LG07"/>
</dbReference>
<reference evidence="3 4" key="1">
    <citation type="journal article" date="2010" name="Nature">
        <title>The Ectocarpus genome and the independent evolution of multicellularity in brown algae.</title>
        <authorList>
            <person name="Cock J.M."/>
            <person name="Sterck L."/>
            <person name="Rouze P."/>
            <person name="Scornet D."/>
            <person name="Allen A.E."/>
            <person name="Amoutzias G."/>
            <person name="Anthouard V."/>
            <person name="Artiguenave F."/>
            <person name="Aury J.M."/>
            <person name="Badger J.H."/>
            <person name="Beszteri B."/>
            <person name="Billiau K."/>
            <person name="Bonnet E."/>
            <person name="Bothwell J.H."/>
            <person name="Bowler C."/>
            <person name="Boyen C."/>
            <person name="Brownlee C."/>
            <person name="Carrano C.J."/>
            <person name="Charrier B."/>
            <person name="Cho G.Y."/>
            <person name="Coelho S.M."/>
            <person name="Collen J."/>
            <person name="Corre E."/>
            <person name="Da Silva C."/>
            <person name="Delage L."/>
            <person name="Delaroque N."/>
            <person name="Dittami S.M."/>
            <person name="Doulbeau S."/>
            <person name="Elias M."/>
            <person name="Farnham G."/>
            <person name="Gachon C.M."/>
            <person name="Gschloessl B."/>
            <person name="Heesch S."/>
            <person name="Jabbari K."/>
            <person name="Jubin C."/>
            <person name="Kawai H."/>
            <person name="Kimura K."/>
            <person name="Kloareg B."/>
            <person name="Kupper F.C."/>
            <person name="Lang D."/>
            <person name="Le Bail A."/>
            <person name="Leblanc C."/>
            <person name="Lerouge P."/>
            <person name="Lohr M."/>
            <person name="Lopez P.J."/>
            <person name="Martens C."/>
            <person name="Maumus F."/>
            <person name="Michel G."/>
            <person name="Miranda-Saavedra D."/>
            <person name="Morales J."/>
            <person name="Moreau H."/>
            <person name="Motomura T."/>
            <person name="Nagasato C."/>
            <person name="Napoli C.A."/>
            <person name="Nelson D.R."/>
            <person name="Nyvall-Collen P."/>
            <person name="Peters A.F."/>
            <person name="Pommier C."/>
            <person name="Potin P."/>
            <person name="Poulain J."/>
            <person name="Quesneville H."/>
            <person name="Read B."/>
            <person name="Rensing S.A."/>
            <person name="Ritter A."/>
            <person name="Rousvoal S."/>
            <person name="Samanta M."/>
            <person name="Samson G."/>
            <person name="Schroeder D.C."/>
            <person name="Segurens B."/>
            <person name="Strittmatter M."/>
            <person name="Tonon T."/>
            <person name="Tregear J.W."/>
            <person name="Valentin K."/>
            <person name="von Dassow P."/>
            <person name="Yamagishi T."/>
            <person name="Van de Peer Y."/>
            <person name="Wincker P."/>
        </authorList>
    </citation>
    <scope>NUCLEOTIDE SEQUENCE [LARGE SCALE GENOMIC DNA]</scope>
    <source>
        <strain evidence="4">Ec32 / CCAP1310/4</strain>
    </source>
</reference>
<name>D8LTV1_ECTSI</name>
<evidence type="ECO:0000313" key="3">
    <source>
        <dbReference type="EMBL" id="CBN73998.1"/>
    </source>
</evidence>
<evidence type="ECO:0000313" key="4">
    <source>
        <dbReference type="Proteomes" id="UP000002630"/>
    </source>
</evidence>
<dbReference type="AlphaFoldDB" id="D8LTV1"/>
<keyword evidence="4" id="KW-1185">Reference proteome</keyword>
<evidence type="ECO:0000256" key="1">
    <source>
        <dbReference type="SAM" id="MobiDB-lite"/>
    </source>
</evidence>
<organism evidence="3 4">
    <name type="scientific">Ectocarpus siliculosus</name>
    <name type="common">Brown alga</name>
    <name type="synonym">Conferva siliculosa</name>
    <dbReference type="NCBI Taxonomy" id="2880"/>
    <lineage>
        <taxon>Eukaryota</taxon>
        <taxon>Sar</taxon>
        <taxon>Stramenopiles</taxon>
        <taxon>Ochrophyta</taxon>
        <taxon>PX clade</taxon>
        <taxon>Phaeophyceae</taxon>
        <taxon>Ectocarpales</taxon>
        <taxon>Ectocarpaceae</taxon>
        <taxon>Ectocarpus</taxon>
    </lineage>
</organism>
<dbReference type="Pfam" id="PF04230">
    <property type="entry name" value="PS_pyruv_trans"/>
    <property type="match status" value="1"/>
</dbReference>
<protein>
    <recommendedName>
        <fullName evidence="2">Polysaccharide pyruvyl transferase domain-containing protein</fullName>
    </recommendedName>
</protein>
<dbReference type="OrthoDB" id="10297275at2759"/>
<accession>D8LTV1</accession>
<dbReference type="InParanoid" id="D8LTV1"/>